<sequence>MADLPDPIDMMSMHEYALPPRSDVEL</sequence>
<protein>
    <submittedName>
        <fullName evidence="1">Uncharacterized protein</fullName>
    </submittedName>
</protein>
<organism evidence="1">
    <name type="scientific">marine metagenome</name>
    <dbReference type="NCBI Taxonomy" id="408172"/>
    <lineage>
        <taxon>unclassified sequences</taxon>
        <taxon>metagenomes</taxon>
        <taxon>ecological metagenomes</taxon>
    </lineage>
</organism>
<name>A0A382T409_9ZZZZ</name>
<dbReference type="AlphaFoldDB" id="A0A382T409"/>
<accession>A0A382T409</accession>
<reference evidence="1" key="1">
    <citation type="submission" date="2018-05" db="EMBL/GenBank/DDBJ databases">
        <authorList>
            <person name="Lanie J.A."/>
            <person name="Ng W.-L."/>
            <person name="Kazmierczak K.M."/>
            <person name="Andrzejewski T.M."/>
            <person name="Davidsen T.M."/>
            <person name="Wayne K.J."/>
            <person name="Tettelin H."/>
            <person name="Glass J.I."/>
            <person name="Rusch D."/>
            <person name="Podicherti R."/>
            <person name="Tsui H.-C.T."/>
            <person name="Winkler M.E."/>
        </authorList>
    </citation>
    <scope>NUCLEOTIDE SEQUENCE</scope>
</reference>
<dbReference type="EMBL" id="UINC01133541">
    <property type="protein sequence ID" value="SVD16532.1"/>
    <property type="molecule type" value="Genomic_DNA"/>
</dbReference>
<evidence type="ECO:0000313" key="1">
    <source>
        <dbReference type="EMBL" id="SVD16532.1"/>
    </source>
</evidence>
<proteinExistence type="predicted"/>
<gene>
    <name evidence="1" type="ORF">METZ01_LOCUS369386</name>
</gene>
<feature type="non-terminal residue" evidence="1">
    <location>
        <position position="26"/>
    </location>
</feature>